<keyword evidence="5 9" id="KW-0812">Transmembrane</keyword>
<dbReference type="EMBL" id="WBMR01000006">
    <property type="protein sequence ID" value="KAB2388440.1"/>
    <property type="molecule type" value="Genomic_DNA"/>
</dbReference>
<keyword evidence="3" id="KW-0813">Transport</keyword>
<feature type="transmembrane region" description="Helical" evidence="9">
    <location>
        <begin position="26"/>
        <end position="44"/>
    </location>
</feature>
<dbReference type="OrthoDB" id="9814303at2"/>
<dbReference type="InterPro" id="IPR036259">
    <property type="entry name" value="MFS_trans_sf"/>
</dbReference>
<feature type="transmembrane region" description="Helical" evidence="9">
    <location>
        <begin position="64"/>
        <end position="83"/>
    </location>
</feature>
<feature type="transmembrane region" description="Helical" evidence="9">
    <location>
        <begin position="327"/>
        <end position="350"/>
    </location>
</feature>
<evidence type="ECO:0000256" key="6">
    <source>
        <dbReference type="ARBA" id="ARBA00022989"/>
    </source>
</evidence>
<evidence type="ECO:0000256" key="9">
    <source>
        <dbReference type="SAM" id="Phobius"/>
    </source>
</evidence>
<dbReference type="PROSITE" id="PS50850">
    <property type="entry name" value="MFS"/>
    <property type="match status" value="1"/>
</dbReference>
<feature type="transmembrane region" description="Helical" evidence="9">
    <location>
        <begin position="183"/>
        <end position="203"/>
    </location>
</feature>
<dbReference type="AlphaFoldDB" id="A0A6L3W0N6"/>
<evidence type="ECO:0000256" key="4">
    <source>
        <dbReference type="ARBA" id="ARBA00022475"/>
    </source>
</evidence>
<dbReference type="InterPro" id="IPR005829">
    <property type="entry name" value="Sugar_transporter_CS"/>
</dbReference>
<keyword evidence="12" id="KW-1185">Reference proteome</keyword>
<dbReference type="Proteomes" id="UP000483004">
    <property type="component" value="Unassembled WGS sequence"/>
</dbReference>
<name>A0A6L3W0N6_9ACTN</name>
<keyword evidence="6 9" id="KW-1133">Transmembrane helix</keyword>
<evidence type="ECO:0000313" key="12">
    <source>
        <dbReference type="Proteomes" id="UP000483004"/>
    </source>
</evidence>
<dbReference type="InterPro" id="IPR004812">
    <property type="entry name" value="Efflux_drug-R_Bcr/CmlA"/>
</dbReference>
<keyword evidence="4" id="KW-1003">Cell membrane</keyword>
<comment type="similarity">
    <text evidence="2">Belongs to the major facilitator superfamily. Bcr/CmlA family.</text>
</comment>
<keyword evidence="7 9" id="KW-0472">Membrane</keyword>
<comment type="caution">
    <text evidence="11">The sequence shown here is derived from an EMBL/GenBank/DDBJ whole genome shotgun (WGS) entry which is preliminary data.</text>
</comment>
<feature type="transmembrane region" description="Helical" evidence="9">
    <location>
        <begin position="389"/>
        <end position="410"/>
    </location>
</feature>
<dbReference type="RefSeq" id="WP_151538437.1">
    <property type="nucleotide sequence ID" value="NZ_WBMR01000006.1"/>
</dbReference>
<evidence type="ECO:0000256" key="7">
    <source>
        <dbReference type="ARBA" id="ARBA00023136"/>
    </source>
</evidence>
<dbReference type="Gene3D" id="1.20.1720.10">
    <property type="entry name" value="Multidrug resistance protein D"/>
    <property type="match status" value="1"/>
</dbReference>
<evidence type="ECO:0000256" key="8">
    <source>
        <dbReference type="SAM" id="MobiDB-lite"/>
    </source>
</evidence>
<organism evidence="11 12">
    <name type="scientific">Actinomadura montaniterrae</name>
    <dbReference type="NCBI Taxonomy" id="1803903"/>
    <lineage>
        <taxon>Bacteria</taxon>
        <taxon>Bacillati</taxon>
        <taxon>Actinomycetota</taxon>
        <taxon>Actinomycetes</taxon>
        <taxon>Streptosporangiales</taxon>
        <taxon>Thermomonosporaceae</taxon>
        <taxon>Actinomadura</taxon>
    </lineage>
</organism>
<dbReference type="PANTHER" id="PTHR23502:SF132">
    <property type="entry name" value="POLYAMINE TRANSPORTER 2-RELATED"/>
    <property type="match status" value="1"/>
</dbReference>
<feature type="transmembrane region" description="Helical" evidence="9">
    <location>
        <begin position="264"/>
        <end position="287"/>
    </location>
</feature>
<evidence type="ECO:0000256" key="3">
    <source>
        <dbReference type="ARBA" id="ARBA00022448"/>
    </source>
</evidence>
<dbReference type="GO" id="GO:0005886">
    <property type="term" value="C:plasma membrane"/>
    <property type="evidence" value="ECO:0007669"/>
    <property type="project" value="UniProtKB-SubCell"/>
</dbReference>
<protein>
    <submittedName>
        <fullName evidence="11">Multidrug effflux MFS transporter</fullName>
    </submittedName>
</protein>
<feature type="transmembrane region" description="Helical" evidence="9">
    <location>
        <begin position="120"/>
        <end position="141"/>
    </location>
</feature>
<feature type="transmembrane region" description="Helical" evidence="9">
    <location>
        <begin position="95"/>
        <end position="114"/>
    </location>
</feature>
<proteinExistence type="inferred from homology"/>
<feature type="transmembrane region" description="Helical" evidence="9">
    <location>
        <begin position="362"/>
        <end position="383"/>
    </location>
</feature>
<dbReference type="GO" id="GO:0042910">
    <property type="term" value="F:xenobiotic transmembrane transporter activity"/>
    <property type="evidence" value="ECO:0007669"/>
    <property type="project" value="InterPro"/>
</dbReference>
<accession>A0A6L3W0N6</accession>
<dbReference type="PROSITE" id="PS00216">
    <property type="entry name" value="SUGAR_TRANSPORT_1"/>
    <property type="match status" value="1"/>
</dbReference>
<feature type="transmembrane region" description="Helical" evidence="9">
    <location>
        <begin position="153"/>
        <end position="177"/>
    </location>
</feature>
<comment type="subcellular location">
    <subcellularLocation>
        <location evidence="1">Cell membrane</location>
        <topology evidence="1">Multi-pass membrane protein</topology>
    </subcellularLocation>
</comment>
<dbReference type="PRINTS" id="PR01036">
    <property type="entry name" value="TCRTETB"/>
</dbReference>
<sequence>MVSNPPDQGTAEHATGRPHPAGRARAGVLLLVLGSLTAVAPLAIDMYVPGFPEMGSALHTSGSAVQLTMTAFLAGLVAGQIVIGPVSDGLGRRPLLIGGAIGFIACSACCALAPSVGVLIAARFLQGVAAAAGMVLARAVITDRFHGPDIPRYFALLSQILGVAPVAAPVLGGAILSVSTWRAVFAALCVVGALLLAGVLAKVPESLPPERRHAGGLAGTFRAMGRLARDRPFMGNVLVLGLASAALFTYISGSSFVFERIHGVSAGVYSLIFAVNAAGILTAGTAFGRLARRVRLNTLLTCALSVSSAGALAQVLAVAVIGESFAATWITLFVTVWGVGMLVPATMSLAQNLGRAAPGAASALLGGLQFGFGALAAPLVGLFGESSSAPMAVIMLVALMLALLALAVLVRPRRGHGEIGAR</sequence>
<dbReference type="InterPro" id="IPR011701">
    <property type="entry name" value="MFS"/>
</dbReference>
<dbReference type="InterPro" id="IPR020846">
    <property type="entry name" value="MFS_dom"/>
</dbReference>
<gene>
    <name evidence="11" type="ORF">F9B16_03960</name>
</gene>
<dbReference type="CDD" id="cd17320">
    <property type="entry name" value="MFS_MdfA_MDR_like"/>
    <property type="match status" value="1"/>
</dbReference>
<feature type="transmembrane region" description="Helical" evidence="9">
    <location>
        <begin position="233"/>
        <end position="252"/>
    </location>
</feature>
<evidence type="ECO:0000256" key="1">
    <source>
        <dbReference type="ARBA" id="ARBA00004651"/>
    </source>
</evidence>
<evidence type="ECO:0000259" key="10">
    <source>
        <dbReference type="PROSITE" id="PS50850"/>
    </source>
</evidence>
<evidence type="ECO:0000256" key="5">
    <source>
        <dbReference type="ARBA" id="ARBA00022692"/>
    </source>
</evidence>
<dbReference type="SUPFAM" id="SSF103473">
    <property type="entry name" value="MFS general substrate transporter"/>
    <property type="match status" value="1"/>
</dbReference>
<dbReference type="GO" id="GO:1990961">
    <property type="term" value="P:xenobiotic detoxification by transmembrane export across the plasma membrane"/>
    <property type="evidence" value="ECO:0007669"/>
    <property type="project" value="InterPro"/>
</dbReference>
<reference evidence="11 12" key="1">
    <citation type="submission" date="2019-09" db="EMBL/GenBank/DDBJ databases">
        <title>Actinomadura physcomitrii sp. nov., a novel actinomycete isolated from moss [Physcomitrium sphaericum (Ludw) Fuernr].</title>
        <authorList>
            <person name="Liu C."/>
            <person name="Zhuang X."/>
        </authorList>
    </citation>
    <scope>NUCLEOTIDE SEQUENCE [LARGE SCALE GENOMIC DNA]</scope>
    <source>
        <strain evidence="11 12">CYP1-1B</strain>
    </source>
</reference>
<feature type="domain" description="Major facilitator superfamily (MFS) profile" evidence="10">
    <location>
        <begin position="27"/>
        <end position="415"/>
    </location>
</feature>
<evidence type="ECO:0000256" key="2">
    <source>
        <dbReference type="ARBA" id="ARBA00006236"/>
    </source>
</evidence>
<dbReference type="FunFam" id="1.20.1720.10:FF:000005">
    <property type="entry name" value="Bcr/CflA family efflux transporter"/>
    <property type="match status" value="1"/>
</dbReference>
<dbReference type="NCBIfam" id="TIGR00710">
    <property type="entry name" value="efflux_Bcr_CflA"/>
    <property type="match status" value="1"/>
</dbReference>
<evidence type="ECO:0000313" key="11">
    <source>
        <dbReference type="EMBL" id="KAB2388440.1"/>
    </source>
</evidence>
<feature type="region of interest" description="Disordered" evidence="8">
    <location>
        <begin position="1"/>
        <end position="20"/>
    </location>
</feature>
<feature type="transmembrane region" description="Helical" evidence="9">
    <location>
        <begin position="299"/>
        <end position="321"/>
    </location>
</feature>
<dbReference type="Pfam" id="PF07690">
    <property type="entry name" value="MFS_1"/>
    <property type="match status" value="1"/>
</dbReference>
<dbReference type="PANTHER" id="PTHR23502">
    <property type="entry name" value="MAJOR FACILITATOR SUPERFAMILY"/>
    <property type="match status" value="1"/>
</dbReference>